<dbReference type="InterPro" id="IPR001117">
    <property type="entry name" value="Cu-oxidase_2nd"/>
</dbReference>
<dbReference type="EMBL" id="ML995477">
    <property type="protein sequence ID" value="KAF2145686.1"/>
    <property type="molecule type" value="Genomic_DNA"/>
</dbReference>
<evidence type="ECO:0000256" key="1">
    <source>
        <dbReference type="ARBA" id="ARBA00000349"/>
    </source>
</evidence>
<dbReference type="Pfam" id="PF07731">
    <property type="entry name" value="Cu-oxidase_2"/>
    <property type="match status" value="1"/>
</dbReference>
<evidence type="ECO:0000256" key="8">
    <source>
        <dbReference type="ARBA" id="ARBA00023180"/>
    </source>
</evidence>
<evidence type="ECO:0000259" key="13">
    <source>
        <dbReference type="Pfam" id="PF07731"/>
    </source>
</evidence>
<dbReference type="Proteomes" id="UP000799438">
    <property type="component" value="Unassembled WGS sequence"/>
</dbReference>
<dbReference type="PROSITE" id="PS00080">
    <property type="entry name" value="MULTICOPPER_OXIDASE2"/>
    <property type="match status" value="1"/>
</dbReference>
<dbReference type="InterPro" id="IPR011706">
    <property type="entry name" value="Cu-oxidase_C"/>
</dbReference>
<feature type="chain" id="PRO_5025343974" description="laccase" evidence="11">
    <location>
        <begin position="21"/>
        <end position="619"/>
    </location>
</feature>
<evidence type="ECO:0000256" key="3">
    <source>
        <dbReference type="ARBA" id="ARBA00010609"/>
    </source>
</evidence>
<evidence type="ECO:0000259" key="14">
    <source>
        <dbReference type="Pfam" id="PF07732"/>
    </source>
</evidence>
<protein>
    <recommendedName>
        <fullName evidence="4">laccase</fullName>
        <ecNumber evidence="4">1.10.3.2</ecNumber>
    </recommendedName>
</protein>
<feature type="domain" description="Plastocyanin-like" evidence="13">
    <location>
        <begin position="458"/>
        <end position="583"/>
    </location>
</feature>
<comment type="cofactor">
    <cofactor evidence="2">
        <name>Cu cation</name>
        <dbReference type="ChEBI" id="CHEBI:23378"/>
    </cofactor>
</comment>
<keyword evidence="6" id="KW-0560">Oxidoreductase</keyword>
<evidence type="ECO:0000256" key="11">
    <source>
        <dbReference type="SAM" id="SignalP"/>
    </source>
</evidence>
<keyword evidence="7" id="KW-0186">Copper</keyword>
<evidence type="ECO:0000256" key="2">
    <source>
        <dbReference type="ARBA" id="ARBA00001935"/>
    </source>
</evidence>
<evidence type="ECO:0000256" key="10">
    <source>
        <dbReference type="SAM" id="MobiDB-lite"/>
    </source>
</evidence>
<evidence type="ECO:0000256" key="6">
    <source>
        <dbReference type="ARBA" id="ARBA00023002"/>
    </source>
</evidence>
<organism evidence="15 16">
    <name type="scientific">Aplosporella prunicola CBS 121167</name>
    <dbReference type="NCBI Taxonomy" id="1176127"/>
    <lineage>
        <taxon>Eukaryota</taxon>
        <taxon>Fungi</taxon>
        <taxon>Dikarya</taxon>
        <taxon>Ascomycota</taxon>
        <taxon>Pezizomycotina</taxon>
        <taxon>Dothideomycetes</taxon>
        <taxon>Dothideomycetes incertae sedis</taxon>
        <taxon>Botryosphaeriales</taxon>
        <taxon>Aplosporellaceae</taxon>
        <taxon>Aplosporella</taxon>
    </lineage>
</organism>
<dbReference type="InterPro" id="IPR002355">
    <property type="entry name" value="Cu_oxidase_Cu_BS"/>
</dbReference>
<dbReference type="Pfam" id="PF00394">
    <property type="entry name" value="Cu-oxidase"/>
    <property type="match status" value="1"/>
</dbReference>
<keyword evidence="16" id="KW-1185">Reference proteome</keyword>
<proteinExistence type="inferred from homology"/>
<keyword evidence="5" id="KW-0479">Metal-binding</keyword>
<name>A0A6A6BNM7_9PEZI</name>
<evidence type="ECO:0000259" key="12">
    <source>
        <dbReference type="Pfam" id="PF00394"/>
    </source>
</evidence>
<reference evidence="15" key="1">
    <citation type="journal article" date="2020" name="Stud. Mycol.">
        <title>101 Dothideomycetes genomes: a test case for predicting lifestyles and emergence of pathogens.</title>
        <authorList>
            <person name="Haridas S."/>
            <person name="Albert R."/>
            <person name="Binder M."/>
            <person name="Bloem J."/>
            <person name="Labutti K."/>
            <person name="Salamov A."/>
            <person name="Andreopoulos B."/>
            <person name="Baker S."/>
            <person name="Barry K."/>
            <person name="Bills G."/>
            <person name="Bluhm B."/>
            <person name="Cannon C."/>
            <person name="Castanera R."/>
            <person name="Culley D."/>
            <person name="Daum C."/>
            <person name="Ezra D."/>
            <person name="Gonzalez J."/>
            <person name="Henrissat B."/>
            <person name="Kuo A."/>
            <person name="Liang C."/>
            <person name="Lipzen A."/>
            <person name="Lutzoni F."/>
            <person name="Magnuson J."/>
            <person name="Mondo S."/>
            <person name="Nolan M."/>
            <person name="Ohm R."/>
            <person name="Pangilinan J."/>
            <person name="Park H.-J."/>
            <person name="Ramirez L."/>
            <person name="Alfaro M."/>
            <person name="Sun H."/>
            <person name="Tritt A."/>
            <person name="Yoshinaga Y."/>
            <person name="Zwiers L.-H."/>
            <person name="Turgeon B."/>
            <person name="Goodwin S."/>
            <person name="Spatafora J."/>
            <person name="Crous P."/>
            <person name="Grigoriev I."/>
        </authorList>
    </citation>
    <scope>NUCLEOTIDE SEQUENCE</scope>
    <source>
        <strain evidence="15">CBS 121167</strain>
    </source>
</reference>
<dbReference type="InterPro" id="IPR011707">
    <property type="entry name" value="Cu-oxidase-like_N"/>
</dbReference>
<dbReference type="PANTHER" id="PTHR11709">
    <property type="entry name" value="MULTI-COPPER OXIDASE"/>
    <property type="match status" value="1"/>
</dbReference>
<dbReference type="Pfam" id="PF07732">
    <property type="entry name" value="Cu-oxidase_3"/>
    <property type="match status" value="1"/>
</dbReference>
<accession>A0A6A6BNM7</accession>
<evidence type="ECO:0000256" key="5">
    <source>
        <dbReference type="ARBA" id="ARBA00022723"/>
    </source>
</evidence>
<dbReference type="OrthoDB" id="2121828at2759"/>
<dbReference type="GeneID" id="54296215"/>
<dbReference type="AlphaFoldDB" id="A0A6A6BNM7"/>
<keyword evidence="11" id="KW-0732">Signal</keyword>
<gene>
    <name evidence="15" type="ORF">K452DRAFT_264925</name>
</gene>
<dbReference type="PANTHER" id="PTHR11709:SF87">
    <property type="entry name" value="LACCASE"/>
    <property type="match status" value="1"/>
</dbReference>
<dbReference type="CDD" id="cd13901">
    <property type="entry name" value="CuRO_3_MaLCC_like"/>
    <property type="match status" value="1"/>
</dbReference>
<feature type="signal peptide" evidence="11">
    <location>
        <begin position="1"/>
        <end position="20"/>
    </location>
</feature>
<comment type="similarity">
    <text evidence="3">Belongs to the multicopper oxidase family.</text>
</comment>
<dbReference type="InterPro" id="IPR033138">
    <property type="entry name" value="Cu_oxidase_CS"/>
</dbReference>
<dbReference type="InterPro" id="IPR045087">
    <property type="entry name" value="Cu-oxidase_fam"/>
</dbReference>
<feature type="domain" description="Plastocyanin-like" evidence="14">
    <location>
        <begin position="125"/>
        <end position="227"/>
    </location>
</feature>
<evidence type="ECO:0000313" key="16">
    <source>
        <dbReference type="Proteomes" id="UP000799438"/>
    </source>
</evidence>
<keyword evidence="8" id="KW-0325">Glycoprotein</keyword>
<dbReference type="SUPFAM" id="SSF49503">
    <property type="entry name" value="Cupredoxins"/>
    <property type="match status" value="3"/>
</dbReference>
<dbReference type="GO" id="GO:0005507">
    <property type="term" value="F:copper ion binding"/>
    <property type="evidence" value="ECO:0007669"/>
    <property type="project" value="InterPro"/>
</dbReference>
<keyword evidence="9" id="KW-0439">Lignin degradation</keyword>
<comment type="catalytic activity">
    <reaction evidence="1">
        <text>4 hydroquinone + O2 = 4 benzosemiquinone + 2 H2O</text>
        <dbReference type="Rhea" id="RHEA:11276"/>
        <dbReference type="ChEBI" id="CHEBI:15377"/>
        <dbReference type="ChEBI" id="CHEBI:15379"/>
        <dbReference type="ChEBI" id="CHEBI:17594"/>
        <dbReference type="ChEBI" id="CHEBI:17977"/>
        <dbReference type="EC" id="1.10.3.2"/>
    </reaction>
</comment>
<dbReference type="GO" id="GO:0052716">
    <property type="term" value="F:hydroquinone:oxygen oxidoreductase activity"/>
    <property type="evidence" value="ECO:0007669"/>
    <property type="project" value="UniProtKB-EC"/>
</dbReference>
<dbReference type="InterPro" id="IPR008972">
    <property type="entry name" value="Cupredoxin"/>
</dbReference>
<dbReference type="Gene3D" id="2.60.40.420">
    <property type="entry name" value="Cupredoxins - blue copper proteins"/>
    <property type="match status" value="3"/>
</dbReference>
<dbReference type="FunFam" id="2.60.40.420:FF:000045">
    <property type="entry name" value="Laccase 2"/>
    <property type="match status" value="1"/>
</dbReference>
<evidence type="ECO:0000256" key="4">
    <source>
        <dbReference type="ARBA" id="ARBA00012297"/>
    </source>
</evidence>
<sequence length="619" mass="67869">MILSKKSVIAFVALGAQALGAIIPDEALIARATTSLANATSAISTATSSNAPSSTSTLPPADGDCDNGPNTRQCWEGDYSLSDDFDEKTPPAGNVVSYNLVLRDYTCEEVAAISPSVGDGSTECTSMQLFNGQYPGPVLRGKWGDTFQITVTNELESNGTSIHWHGIRQLNNCPHDGVNGVTECPIPPGHSYTYVWKATQYGSTWYHSHHSAQYGNGVLGSIVIDGPASENYDIDLGPLPLTDHYNETAWYLNSYNLHNLPPYPPDNILVNGTAVNEQGAGRYNIVSVQKNKKYRLRLINMSVDTMMVFSIQGHDFKLITSDLVPIKPITVNSVLIAIGQRYDIVFETDQDVDNYWMFVQTATNCNSATSFASSTIVQGGVLSYEGASTSLPAYASPPALPAAGICVDQPDLKPWWSEQIPSDDFLRTVSGIDVVFNGTALSDNLVQWAINGSAMNIDWSAPTLQYVADKKISQIPRSYNVFNMTNHNQWYYWIITNESGGLAHPIHLHGHDAYVLYQSSTHWDGNIGSLTLDNPMRRDVYILPANGQLILAFPADNPGAWLMHCHIAWHVTDGLSLQFLETPELFAFDSSVINPNCEAWREYWNGPHPYEKEVGDSGL</sequence>
<feature type="region of interest" description="Disordered" evidence="10">
    <location>
        <begin position="43"/>
        <end position="70"/>
    </location>
</feature>
<dbReference type="EC" id="1.10.3.2" evidence="4"/>
<dbReference type="GO" id="GO:0046274">
    <property type="term" value="P:lignin catabolic process"/>
    <property type="evidence" value="ECO:0007669"/>
    <property type="project" value="UniProtKB-KW"/>
</dbReference>
<feature type="domain" description="Plastocyanin-like" evidence="12">
    <location>
        <begin position="238"/>
        <end position="385"/>
    </location>
</feature>
<dbReference type="CDD" id="cd13854">
    <property type="entry name" value="CuRO_1_MaLCC_like"/>
    <property type="match status" value="1"/>
</dbReference>
<evidence type="ECO:0000313" key="15">
    <source>
        <dbReference type="EMBL" id="KAF2145686.1"/>
    </source>
</evidence>
<dbReference type="RefSeq" id="XP_033401398.1">
    <property type="nucleotide sequence ID" value="XM_033538719.1"/>
</dbReference>
<feature type="compositionally biased region" description="Low complexity" evidence="10">
    <location>
        <begin position="43"/>
        <end position="61"/>
    </location>
</feature>
<dbReference type="PROSITE" id="PS00079">
    <property type="entry name" value="MULTICOPPER_OXIDASE1"/>
    <property type="match status" value="1"/>
</dbReference>
<evidence type="ECO:0000256" key="7">
    <source>
        <dbReference type="ARBA" id="ARBA00023008"/>
    </source>
</evidence>
<dbReference type="FunFam" id="2.60.40.420:FF:000021">
    <property type="entry name" value="Extracellular dihydrogeodin oxidase/laccase"/>
    <property type="match status" value="1"/>
</dbReference>
<evidence type="ECO:0000256" key="9">
    <source>
        <dbReference type="ARBA" id="ARBA00023185"/>
    </source>
</evidence>